<keyword evidence="4 6" id="KW-1133">Transmembrane helix</keyword>
<keyword evidence="5 6" id="KW-0472">Membrane</keyword>
<dbReference type="Gene3D" id="1.10.3720.10">
    <property type="entry name" value="MetI-like"/>
    <property type="match status" value="1"/>
</dbReference>
<reference evidence="8 9" key="1">
    <citation type="submission" date="2016-04" db="EMBL/GenBank/DDBJ databases">
        <title>Complete Genome Sequence of Halotalea alkalilenta IHB B 13600.</title>
        <authorList>
            <person name="Swarnkar M.K."/>
            <person name="Sharma A."/>
            <person name="Kaushal K."/>
            <person name="Soni R."/>
            <person name="Rana S."/>
            <person name="Singh A.K."/>
            <person name="Gulati A."/>
        </authorList>
    </citation>
    <scope>NUCLEOTIDE SEQUENCE [LARGE SCALE GENOMIC DNA]</scope>
    <source>
        <strain evidence="8 9">IHB B 13600</strain>
    </source>
</reference>
<evidence type="ECO:0000256" key="3">
    <source>
        <dbReference type="ARBA" id="ARBA00022692"/>
    </source>
</evidence>
<dbReference type="KEGG" id="haa:A5892_08410"/>
<evidence type="ECO:0000256" key="6">
    <source>
        <dbReference type="RuleBase" id="RU363032"/>
    </source>
</evidence>
<organism evidence="8 9">
    <name type="scientific">Halotalea alkalilenta</name>
    <dbReference type="NCBI Taxonomy" id="376489"/>
    <lineage>
        <taxon>Bacteria</taxon>
        <taxon>Pseudomonadati</taxon>
        <taxon>Pseudomonadota</taxon>
        <taxon>Gammaproteobacteria</taxon>
        <taxon>Oceanospirillales</taxon>
        <taxon>Halomonadaceae</taxon>
        <taxon>Halotalea</taxon>
    </lineage>
</organism>
<dbReference type="InterPro" id="IPR051204">
    <property type="entry name" value="ABC_transp_perm/SBD"/>
</dbReference>
<evidence type="ECO:0000256" key="2">
    <source>
        <dbReference type="ARBA" id="ARBA00022448"/>
    </source>
</evidence>
<dbReference type="Proteomes" id="UP000077875">
    <property type="component" value="Chromosome"/>
</dbReference>
<comment type="similarity">
    <text evidence="6">Belongs to the binding-protein-dependent transport system permease family.</text>
</comment>
<dbReference type="GO" id="GO:0005886">
    <property type="term" value="C:plasma membrane"/>
    <property type="evidence" value="ECO:0007669"/>
    <property type="project" value="UniProtKB-SubCell"/>
</dbReference>
<dbReference type="GO" id="GO:0031460">
    <property type="term" value="P:glycine betaine transport"/>
    <property type="evidence" value="ECO:0007669"/>
    <property type="project" value="TreeGrafter"/>
</dbReference>
<protein>
    <submittedName>
        <fullName evidence="8">Glycine/betaine ABC transporter permease</fullName>
    </submittedName>
</protein>
<keyword evidence="3 6" id="KW-0812">Transmembrane</keyword>
<dbReference type="FunFam" id="1.10.3720.10:FF:000001">
    <property type="entry name" value="Glycine betaine ABC transporter, permease"/>
    <property type="match status" value="1"/>
</dbReference>
<dbReference type="STRING" id="376489.A5892_08410"/>
<dbReference type="GO" id="GO:0055085">
    <property type="term" value="P:transmembrane transport"/>
    <property type="evidence" value="ECO:0007669"/>
    <property type="project" value="InterPro"/>
</dbReference>
<evidence type="ECO:0000256" key="5">
    <source>
        <dbReference type="ARBA" id="ARBA00023136"/>
    </source>
</evidence>
<dbReference type="PANTHER" id="PTHR30177">
    <property type="entry name" value="GLYCINE BETAINE/L-PROLINE TRANSPORT SYSTEM PERMEASE PROTEIN PROW"/>
    <property type="match status" value="1"/>
</dbReference>
<keyword evidence="2 6" id="KW-0813">Transport</keyword>
<feature type="domain" description="ABC transmembrane type-1" evidence="7">
    <location>
        <begin position="42"/>
        <end position="223"/>
    </location>
</feature>
<dbReference type="InterPro" id="IPR000515">
    <property type="entry name" value="MetI-like"/>
</dbReference>
<proteinExistence type="inferred from homology"/>
<accession>A0A172YE33</accession>
<evidence type="ECO:0000259" key="7">
    <source>
        <dbReference type="PROSITE" id="PS50928"/>
    </source>
</evidence>
<evidence type="ECO:0000256" key="4">
    <source>
        <dbReference type="ARBA" id="ARBA00022989"/>
    </source>
</evidence>
<dbReference type="PROSITE" id="PS50928">
    <property type="entry name" value="ABC_TM1"/>
    <property type="match status" value="1"/>
</dbReference>
<dbReference type="RefSeq" id="WP_064122431.1">
    <property type="nucleotide sequence ID" value="NZ_CP015243.1"/>
</dbReference>
<feature type="transmembrane region" description="Helical" evidence="6">
    <location>
        <begin position="46"/>
        <end position="68"/>
    </location>
</feature>
<dbReference type="EMBL" id="CP015243">
    <property type="protein sequence ID" value="ANF57484.1"/>
    <property type="molecule type" value="Genomic_DNA"/>
</dbReference>
<gene>
    <name evidence="8" type="ORF">A5892_08410</name>
</gene>
<dbReference type="SUPFAM" id="SSF161098">
    <property type="entry name" value="MetI-like"/>
    <property type="match status" value="1"/>
</dbReference>
<comment type="subcellular location">
    <subcellularLocation>
        <location evidence="1 6">Cell membrane</location>
        <topology evidence="1 6">Multi-pass membrane protein</topology>
    </subcellularLocation>
</comment>
<dbReference type="Pfam" id="PF00528">
    <property type="entry name" value="BPD_transp_1"/>
    <property type="match status" value="1"/>
</dbReference>
<name>A0A172YE33_9GAMM</name>
<dbReference type="InterPro" id="IPR035906">
    <property type="entry name" value="MetI-like_sf"/>
</dbReference>
<feature type="transmembrane region" description="Helical" evidence="6">
    <location>
        <begin position="9"/>
        <end position="26"/>
    </location>
</feature>
<dbReference type="CDD" id="cd06261">
    <property type="entry name" value="TM_PBP2"/>
    <property type="match status" value="1"/>
</dbReference>
<feature type="transmembrane region" description="Helical" evidence="6">
    <location>
        <begin position="205"/>
        <end position="228"/>
    </location>
</feature>
<evidence type="ECO:0000313" key="9">
    <source>
        <dbReference type="Proteomes" id="UP000077875"/>
    </source>
</evidence>
<dbReference type="AlphaFoldDB" id="A0A172YE33"/>
<sequence>MTPSTLRRLLGGLLGIVVVALLILWIGPSTIARFRADLLYYTGQHLLLVAFSMVGALITGLGAGIVLSRPSVTKSAERFMQIFNIANTVPPMAVLAIALAFFGIGGTSAVFALWLAALLPIVRNTYQGLAGVDGALKEAARGLGMRPLQSLWQVELPNAWPVIMGGVRIALVINVGSAPLSFLIGANSLGNLIFPGIYLNDPSQMLLGAVATALLALVLDGLAAWLTLRLSRHQAPSERAVA</sequence>
<feature type="transmembrane region" description="Helical" evidence="6">
    <location>
        <begin position="182"/>
        <end position="199"/>
    </location>
</feature>
<evidence type="ECO:0000313" key="8">
    <source>
        <dbReference type="EMBL" id="ANF57484.1"/>
    </source>
</evidence>
<evidence type="ECO:0000256" key="1">
    <source>
        <dbReference type="ARBA" id="ARBA00004651"/>
    </source>
</evidence>
<feature type="transmembrane region" description="Helical" evidence="6">
    <location>
        <begin position="89"/>
        <end position="117"/>
    </location>
</feature>
<dbReference type="PANTHER" id="PTHR30177:SF4">
    <property type="entry name" value="OSMOPROTECTANT IMPORT PERMEASE PROTEIN OSMW"/>
    <property type="match status" value="1"/>
</dbReference>
<keyword evidence="9" id="KW-1185">Reference proteome</keyword>